<evidence type="ECO:0000313" key="2">
    <source>
        <dbReference type="EMBL" id="EAN32766.1"/>
    </source>
</evidence>
<name>Q4N507_THEPA</name>
<dbReference type="AlphaFoldDB" id="Q4N507"/>
<feature type="region of interest" description="Disordered" evidence="1">
    <location>
        <begin position="351"/>
        <end position="371"/>
    </location>
</feature>
<feature type="compositionally biased region" description="Basic residues" evidence="1">
    <location>
        <begin position="353"/>
        <end position="363"/>
    </location>
</feature>
<feature type="region of interest" description="Disordered" evidence="1">
    <location>
        <begin position="233"/>
        <end position="255"/>
    </location>
</feature>
<feature type="compositionally biased region" description="Basic and acidic residues" evidence="1">
    <location>
        <begin position="1"/>
        <end position="10"/>
    </location>
</feature>
<sequence length="371" mass="42408">MDENTEKNEFDTMDVDNTDNLNTNDPEPGNSNEPPTAIDDSNKTDNLDTIFNVENDLNFTPDDFNNTNEYFNNTNEDFNDTVDHLNNTVDHLNSTDDNFNIDNVDNYPNFNVTQTVTDTVPNEDNMVGLFEDSDDNGDDFARTDVATQSPTRLEVDPSGQDQSPLYENEFITATLPLLPRPDRPENLVICKFPPTLMVSDVNEIRSFLKSNPHILDHPPNPNNLSVLLYDMKNKSNDSSDDKDSENNPPVSSNGNIVLWDDGTVTLFIGTVPLDVEFQSELSFLFEDSNFDLKPVHAEVDTRLQTRFSNLLKNKMIKQRHTKRQKMEVTFLSDAIQSQYKLQENLIKENERQRKMHNKPRRGLTKSFLESS</sequence>
<protein>
    <submittedName>
        <fullName evidence="2">Uncharacterized protein</fullName>
    </submittedName>
</protein>
<feature type="compositionally biased region" description="Basic and acidic residues" evidence="1">
    <location>
        <begin position="233"/>
        <end position="245"/>
    </location>
</feature>
<gene>
    <name evidence="2" type="ordered locus">TP02_0483</name>
</gene>
<evidence type="ECO:0000313" key="3">
    <source>
        <dbReference type="Proteomes" id="UP000001949"/>
    </source>
</evidence>
<organism evidence="2 3">
    <name type="scientific">Theileria parva</name>
    <name type="common">East coast fever infection agent</name>
    <dbReference type="NCBI Taxonomy" id="5875"/>
    <lineage>
        <taxon>Eukaryota</taxon>
        <taxon>Sar</taxon>
        <taxon>Alveolata</taxon>
        <taxon>Apicomplexa</taxon>
        <taxon>Aconoidasida</taxon>
        <taxon>Piroplasmida</taxon>
        <taxon>Theileriidae</taxon>
        <taxon>Theileria</taxon>
    </lineage>
</organism>
<comment type="caution">
    <text evidence="2">The sequence shown here is derived from an EMBL/GenBank/DDBJ whole genome shotgun (WGS) entry which is preliminary data.</text>
</comment>
<dbReference type="eggNOG" id="ENOG502SZTB">
    <property type="taxonomic scope" value="Eukaryota"/>
</dbReference>
<dbReference type="InParanoid" id="Q4N507"/>
<dbReference type="RefSeq" id="XP_765049.1">
    <property type="nucleotide sequence ID" value="XM_759956.1"/>
</dbReference>
<keyword evidence="3" id="KW-1185">Reference proteome</keyword>
<dbReference type="KEGG" id="tpv:TP02_0483"/>
<dbReference type="VEuPathDB" id="PiroplasmaDB:TpMuguga_02g00483"/>
<proteinExistence type="predicted"/>
<dbReference type="GeneID" id="3502068"/>
<evidence type="ECO:0000256" key="1">
    <source>
        <dbReference type="SAM" id="MobiDB-lite"/>
    </source>
</evidence>
<dbReference type="OMA" id="KFTIEWG"/>
<accession>Q4N507</accession>
<dbReference type="EMBL" id="AAGK01000002">
    <property type="protein sequence ID" value="EAN32766.1"/>
    <property type="molecule type" value="Genomic_DNA"/>
</dbReference>
<feature type="region of interest" description="Disordered" evidence="1">
    <location>
        <begin position="1"/>
        <end position="45"/>
    </location>
</feature>
<reference evidence="2 3" key="1">
    <citation type="journal article" date="2005" name="Science">
        <title>Genome sequence of Theileria parva, a bovine pathogen that transforms lymphocytes.</title>
        <authorList>
            <person name="Gardner M.J."/>
            <person name="Bishop R."/>
            <person name="Shah T."/>
            <person name="de Villiers E.P."/>
            <person name="Carlton J.M."/>
            <person name="Hall N."/>
            <person name="Ren Q."/>
            <person name="Paulsen I.T."/>
            <person name="Pain A."/>
            <person name="Berriman M."/>
            <person name="Wilson R.J.M."/>
            <person name="Sato S."/>
            <person name="Ralph S.A."/>
            <person name="Mann D.J."/>
            <person name="Xiong Z."/>
            <person name="Shallom S.J."/>
            <person name="Weidman J."/>
            <person name="Jiang L."/>
            <person name="Lynn J."/>
            <person name="Weaver B."/>
            <person name="Shoaibi A."/>
            <person name="Domingo A.R."/>
            <person name="Wasawo D."/>
            <person name="Crabtree J."/>
            <person name="Wortman J.R."/>
            <person name="Haas B."/>
            <person name="Angiuoli S.V."/>
            <person name="Creasy T.H."/>
            <person name="Lu C."/>
            <person name="Suh B."/>
            <person name="Silva J.C."/>
            <person name="Utterback T.R."/>
            <person name="Feldblyum T.V."/>
            <person name="Pertea M."/>
            <person name="Allen J."/>
            <person name="Nierman W.C."/>
            <person name="Taracha E.L.N."/>
            <person name="Salzberg S.L."/>
            <person name="White O.R."/>
            <person name="Fitzhugh H.A."/>
            <person name="Morzaria S."/>
            <person name="Venter J.C."/>
            <person name="Fraser C.M."/>
            <person name="Nene V."/>
        </authorList>
    </citation>
    <scope>NUCLEOTIDE SEQUENCE [LARGE SCALE GENOMIC DNA]</scope>
    <source>
        <strain evidence="2 3">Muguga</strain>
    </source>
</reference>
<dbReference type="Proteomes" id="UP000001949">
    <property type="component" value="Unassembled WGS sequence"/>
</dbReference>